<dbReference type="PROSITE" id="PS50932">
    <property type="entry name" value="HTH_LACI_2"/>
    <property type="match status" value="1"/>
</dbReference>
<gene>
    <name evidence="5" type="ORF">D2962_15625</name>
</gene>
<dbReference type="InterPro" id="IPR000843">
    <property type="entry name" value="HTH_LacI"/>
</dbReference>
<dbReference type="CDD" id="cd01392">
    <property type="entry name" value="HTH_LacI"/>
    <property type="match status" value="1"/>
</dbReference>
<dbReference type="InterPro" id="IPR001761">
    <property type="entry name" value="Peripla_BP/Lac1_sug-bd_dom"/>
</dbReference>
<dbReference type="SUPFAM" id="SSF47413">
    <property type="entry name" value="lambda repressor-like DNA-binding domains"/>
    <property type="match status" value="1"/>
</dbReference>
<dbReference type="SUPFAM" id="SSF53822">
    <property type="entry name" value="Periplasmic binding protein-like I"/>
    <property type="match status" value="1"/>
</dbReference>
<dbReference type="Gene3D" id="1.10.260.40">
    <property type="entry name" value="lambda repressor-like DNA-binding domains"/>
    <property type="match status" value="1"/>
</dbReference>
<keyword evidence="6" id="KW-1185">Reference proteome</keyword>
<dbReference type="KEGG" id="bacg:D2962_15625"/>
<dbReference type="PROSITE" id="PS00356">
    <property type="entry name" value="HTH_LACI_1"/>
    <property type="match status" value="1"/>
</dbReference>
<dbReference type="Proteomes" id="UP000280960">
    <property type="component" value="Chromosome"/>
</dbReference>
<dbReference type="InterPro" id="IPR028082">
    <property type="entry name" value="Peripla_BP_I"/>
</dbReference>
<organism evidence="5 6">
    <name type="scientific">Biomaibacter acetigenes</name>
    <dbReference type="NCBI Taxonomy" id="2316383"/>
    <lineage>
        <taxon>Bacteria</taxon>
        <taxon>Bacillati</taxon>
        <taxon>Bacillota</taxon>
        <taxon>Clostridia</taxon>
        <taxon>Thermosediminibacterales</taxon>
        <taxon>Tepidanaerobacteraceae</taxon>
        <taxon>Biomaibacter</taxon>
    </lineage>
</organism>
<dbReference type="RefSeq" id="WP_120767300.1">
    <property type="nucleotide sequence ID" value="NZ_CP033169.1"/>
</dbReference>
<dbReference type="CDD" id="cd06267">
    <property type="entry name" value="PBP1_LacI_sugar_binding-like"/>
    <property type="match status" value="1"/>
</dbReference>
<keyword evidence="3" id="KW-0804">Transcription</keyword>
<protein>
    <submittedName>
        <fullName evidence="5">LacI family DNA-binding transcriptional regulator</fullName>
    </submittedName>
</protein>
<dbReference type="GO" id="GO:0000976">
    <property type="term" value="F:transcription cis-regulatory region binding"/>
    <property type="evidence" value="ECO:0007669"/>
    <property type="project" value="TreeGrafter"/>
</dbReference>
<name>A0A3G2R8Q3_9FIRM</name>
<feature type="domain" description="HTH lacI-type" evidence="4">
    <location>
        <begin position="3"/>
        <end position="57"/>
    </location>
</feature>
<dbReference type="InterPro" id="IPR010982">
    <property type="entry name" value="Lambda_DNA-bd_dom_sf"/>
</dbReference>
<dbReference type="AlphaFoldDB" id="A0A3G2R8Q3"/>
<evidence type="ECO:0000313" key="5">
    <source>
        <dbReference type="EMBL" id="AYO31841.1"/>
    </source>
</evidence>
<keyword evidence="2 5" id="KW-0238">DNA-binding</keyword>
<dbReference type="SMART" id="SM00354">
    <property type="entry name" value="HTH_LACI"/>
    <property type="match status" value="1"/>
</dbReference>
<keyword evidence="1" id="KW-0805">Transcription regulation</keyword>
<evidence type="ECO:0000256" key="1">
    <source>
        <dbReference type="ARBA" id="ARBA00023015"/>
    </source>
</evidence>
<evidence type="ECO:0000256" key="2">
    <source>
        <dbReference type="ARBA" id="ARBA00023125"/>
    </source>
</evidence>
<dbReference type="EMBL" id="CP033169">
    <property type="protein sequence ID" value="AYO31841.1"/>
    <property type="molecule type" value="Genomic_DNA"/>
</dbReference>
<dbReference type="PANTHER" id="PTHR30146:SF109">
    <property type="entry name" value="HTH-TYPE TRANSCRIPTIONAL REGULATOR GALS"/>
    <property type="match status" value="1"/>
</dbReference>
<sequence length="338" mass="38391">MVIKLEDIAREAKVSVATVSLALNNSELVKEETRNRIKKIAKDLGYSPNAMARGLAKRRSETIGLIVPDIESAYYGKLVRCIDEYVREMGYGLILAISNDKPDVERRIIKNFISQRVEGIIITPINKINHDINYIKELNKHEIPYIFVTAPYPEIKAPCVMVDLEDGTYKLVKYLLNLGHRNIIFLAGSPKVVTTAYRINGYIKAFREADLEVDERNFIECSRINYEYACEITNKLLRNRQDIDAIITINDMMAVGVVNTLKEHKIRIPENISVAGYDNTLFSTISPVPITTVSQDIEKMSWNAVNMLVNIIKNNDTKVESIFIKPELVIRESTGPKL</sequence>
<dbReference type="GO" id="GO:0003700">
    <property type="term" value="F:DNA-binding transcription factor activity"/>
    <property type="evidence" value="ECO:0007669"/>
    <property type="project" value="TreeGrafter"/>
</dbReference>
<evidence type="ECO:0000256" key="3">
    <source>
        <dbReference type="ARBA" id="ARBA00023163"/>
    </source>
</evidence>
<dbReference type="Gene3D" id="3.40.50.2300">
    <property type="match status" value="2"/>
</dbReference>
<dbReference type="PANTHER" id="PTHR30146">
    <property type="entry name" value="LACI-RELATED TRANSCRIPTIONAL REPRESSOR"/>
    <property type="match status" value="1"/>
</dbReference>
<evidence type="ECO:0000259" key="4">
    <source>
        <dbReference type="PROSITE" id="PS50932"/>
    </source>
</evidence>
<proteinExistence type="predicted"/>
<reference evidence="5 6" key="1">
    <citation type="submission" date="2018-10" db="EMBL/GenBank/DDBJ databases">
        <authorList>
            <person name="Zhang X."/>
        </authorList>
    </citation>
    <scope>NUCLEOTIDE SEQUENCE [LARGE SCALE GENOMIC DNA]</scope>
    <source>
        <strain evidence="5 6">SK-G1</strain>
    </source>
</reference>
<dbReference type="Pfam" id="PF00356">
    <property type="entry name" value="LacI"/>
    <property type="match status" value="1"/>
</dbReference>
<evidence type="ECO:0000313" key="6">
    <source>
        <dbReference type="Proteomes" id="UP000280960"/>
    </source>
</evidence>
<dbReference type="Pfam" id="PF00532">
    <property type="entry name" value="Peripla_BP_1"/>
    <property type="match status" value="1"/>
</dbReference>
<accession>A0A3G2R8Q3</accession>